<evidence type="ECO:0000313" key="2">
    <source>
        <dbReference type="EMBL" id="CAA9527648.1"/>
    </source>
</evidence>
<sequence length="37" mass="4060">MEHRAAEGRITRRKLAKPQGHGPCGLDIPGRHFSHAA</sequence>
<feature type="compositionally biased region" description="Basic and acidic residues" evidence="1">
    <location>
        <begin position="1"/>
        <end position="10"/>
    </location>
</feature>
<name>A0A6J4TPB6_9ACTN</name>
<dbReference type="AlphaFoldDB" id="A0A6J4TPB6"/>
<gene>
    <name evidence="2" type="ORF">AVDCRST_MAG13-3881</name>
</gene>
<accession>A0A6J4TPB6</accession>
<feature type="region of interest" description="Disordered" evidence="1">
    <location>
        <begin position="1"/>
        <end position="37"/>
    </location>
</feature>
<protein>
    <submittedName>
        <fullName evidence="2">Uncharacterized protein</fullName>
    </submittedName>
</protein>
<evidence type="ECO:0000256" key="1">
    <source>
        <dbReference type="SAM" id="MobiDB-lite"/>
    </source>
</evidence>
<dbReference type="EMBL" id="CADCVO010000597">
    <property type="protein sequence ID" value="CAA9527648.1"/>
    <property type="molecule type" value="Genomic_DNA"/>
</dbReference>
<proteinExistence type="predicted"/>
<organism evidence="2">
    <name type="scientific">uncultured Solirubrobacteraceae bacterium</name>
    <dbReference type="NCBI Taxonomy" id="1162706"/>
    <lineage>
        <taxon>Bacteria</taxon>
        <taxon>Bacillati</taxon>
        <taxon>Actinomycetota</taxon>
        <taxon>Thermoleophilia</taxon>
        <taxon>Solirubrobacterales</taxon>
        <taxon>Solirubrobacteraceae</taxon>
        <taxon>environmental samples</taxon>
    </lineage>
</organism>
<reference evidence="2" key="1">
    <citation type="submission" date="2020-02" db="EMBL/GenBank/DDBJ databases">
        <authorList>
            <person name="Meier V. D."/>
        </authorList>
    </citation>
    <scope>NUCLEOTIDE SEQUENCE</scope>
    <source>
        <strain evidence="2">AVDCRST_MAG13</strain>
    </source>
</reference>